<evidence type="ECO:0000313" key="1">
    <source>
        <dbReference type="EMBL" id="SEM83061.1"/>
    </source>
</evidence>
<reference evidence="1 2" key="1">
    <citation type="submission" date="2016-10" db="EMBL/GenBank/DDBJ databases">
        <authorList>
            <person name="de Groot N.N."/>
        </authorList>
    </citation>
    <scope>NUCLEOTIDE SEQUENCE [LARGE SCALE GENOMIC DNA]</scope>
    <source>
        <strain evidence="1 2">DSM 46701</strain>
    </source>
</reference>
<dbReference type="EMBL" id="FOCQ01000002">
    <property type="protein sequence ID" value="SEM83061.1"/>
    <property type="molecule type" value="Genomic_DNA"/>
</dbReference>
<keyword evidence="2" id="KW-1185">Reference proteome</keyword>
<gene>
    <name evidence="1" type="ORF">SAMN05444955_102222</name>
</gene>
<protein>
    <submittedName>
        <fullName evidence="1">Uncharacterized protein</fullName>
    </submittedName>
</protein>
<organism evidence="1 2">
    <name type="scientific">Lihuaxuella thermophila</name>
    <dbReference type="NCBI Taxonomy" id="1173111"/>
    <lineage>
        <taxon>Bacteria</taxon>
        <taxon>Bacillati</taxon>
        <taxon>Bacillota</taxon>
        <taxon>Bacilli</taxon>
        <taxon>Bacillales</taxon>
        <taxon>Thermoactinomycetaceae</taxon>
        <taxon>Lihuaxuella</taxon>
    </lineage>
</organism>
<sequence length="93" mass="10567">MISERGSYVPAPHFLPAFTIHHAHFSDGDKQRLKEIQLLRLTKSANCIEADFHSIVCDLPSRFSVKAADPNRMKRVFRSTSGNSLLEEPMLTR</sequence>
<accession>A0A1H8BJG8</accession>
<proteinExistence type="predicted"/>
<dbReference type="Proteomes" id="UP000199695">
    <property type="component" value="Unassembled WGS sequence"/>
</dbReference>
<evidence type="ECO:0000313" key="2">
    <source>
        <dbReference type="Proteomes" id="UP000199695"/>
    </source>
</evidence>
<dbReference type="AlphaFoldDB" id="A0A1H8BJG8"/>
<name>A0A1H8BJG8_9BACL</name>